<sequence>MFIFNPLMVSKIQTITEIITLYRKIKKHFPDSMFDKYQMQYDFQKLKNIKQSKYFLFNGSEFYQNDILNNLPLLNYKEEVNTTENESLDEQYSDIFHANDDELDHNDSSNDLNKEECLSKPIPKKENKDTKANKIKYWLNIFKPTQEDIDFLYSEYSIHPTSLADILESNTDEKIDLYSDYTFISLKLLTSNQNEDIDLNIIILNNCIITTYNNQWSGMNDIINFLFLLIEHTKFKTHWVVFSILVEVLQDIKFKTDLIEEIITEEKNKNKHNVIPPAYNTKRSFLFRQLNNNDSLINFDLLADDFEFNYEIFKSKTDSNLKCNFDLTNKISNLLSYIKSKKHILKEIIKNTIQRKKKALKKINHENISNLMSYYFAL</sequence>
<dbReference type="VEuPathDB" id="MicrosporidiaDB:H312_00076"/>
<dbReference type="PANTHER" id="PTHR21535:SF51">
    <property type="entry name" value="MANGANESE RESISTANCE PROTEIN MNR2"/>
    <property type="match status" value="1"/>
</dbReference>
<reference evidence="2 3" key="2">
    <citation type="submission" date="2014-03" db="EMBL/GenBank/DDBJ databases">
        <title>The Genome Sequence of Anncaliia algerae insect isolate PRA339.</title>
        <authorList>
            <consortium name="The Broad Institute Genome Sequencing Platform"/>
            <consortium name="The Broad Institute Genome Sequencing Center for Infectious Disease"/>
            <person name="Cuomo C."/>
            <person name="Becnel J."/>
            <person name="Sanscrainte N."/>
            <person name="Walker B."/>
            <person name="Young S.K."/>
            <person name="Zeng Q."/>
            <person name="Gargeya S."/>
            <person name="Fitzgerald M."/>
            <person name="Haas B."/>
            <person name="Abouelleil A."/>
            <person name="Alvarado L."/>
            <person name="Arachchi H.M."/>
            <person name="Berlin A.M."/>
            <person name="Chapman S.B."/>
            <person name="Dewar J."/>
            <person name="Goldberg J."/>
            <person name="Griggs A."/>
            <person name="Gujja S."/>
            <person name="Hansen M."/>
            <person name="Howarth C."/>
            <person name="Imamovic A."/>
            <person name="Larimer J."/>
            <person name="McCowan C."/>
            <person name="Murphy C."/>
            <person name="Neiman D."/>
            <person name="Pearson M."/>
            <person name="Priest M."/>
            <person name="Roberts A."/>
            <person name="Saif S."/>
            <person name="Shea T."/>
            <person name="Sisk P."/>
            <person name="Sykes S."/>
            <person name="Wortman J."/>
            <person name="Nusbaum C."/>
            <person name="Birren B."/>
        </authorList>
    </citation>
    <scope>NUCLEOTIDE SEQUENCE [LARGE SCALE GENOMIC DNA]</scope>
    <source>
        <strain evidence="2 3">PRA339</strain>
    </source>
</reference>
<protein>
    <submittedName>
        <fullName evidence="2">Uncharacterized protein</fullName>
    </submittedName>
</protein>
<dbReference type="PANTHER" id="PTHR21535">
    <property type="entry name" value="MAGNESIUM AND COBALT TRANSPORT PROTEIN/MITOCHONDRIAL IMPORT INNER MEMBRANE TRANSLOCASE SUBUNIT TIM8"/>
    <property type="match status" value="1"/>
</dbReference>
<feature type="non-terminal residue" evidence="2">
    <location>
        <position position="378"/>
    </location>
</feature>
<name>A0A059F543_9MICR</name>
<dbReference type="Pfam" id="PF01544">
    <property type="entry name" value="CorA"/>
    <property type="match status" value="1"/>
</dbReference>
<feature type="region of interest" description="Disordered" evidence="1">
    <location>
        <begin position="104"/>
        <end position="126"/>
    </location>
</feature>
<dbReference type="Gene3D" id="3.30.460.20">
    <property type="entry name" value="CorA soluble domain-like"/>
    <property type="match status" value="1"/>
</dbReference>
<dbReference type="OrthoDB" id="29879at2759"/>
<proteinExistence type="predicted"/>
<dbReference type="STRING" id="1288291.A0A059F543"/>
<evidence type="ECO:0000256" key="1">
    <source>
        <dbReference type="SAM" id="MobiDB-lite"/>
    </source>
</evidence>
<dbReference type="InterPro" id="IPR002523">
    <property type="entry name" value="MgTranspt_CorA/ZnTranspt_ZntB"/>
</dbReference>
<evidence type="ECO:0000313" key="3">
    <source>
        <dbReference type="Proteomes" id="UP000030655"/>
    </source>
</evidence>
<reference evidence="3" key="1">
    <citation type="submission" date="2013-02" db="EMBL/GenBank/DDBJ databases">
        <authorList>
            <consortium name="The Broad Institute Genome Sequencing Platform"/>
            <person name="Cuomo C."/>
            <person name="Becnel J."/>
            <person name="Sanscrainte N."/>
            <person name="Walker B."/>
            <person name="Young S.K."/>
            <person name="Zeng Q."/>
            <person name="Gargeya S."/>
            <person name="Fitzgerald M."/>
            <person name="Haas B."/>
            <person name="Abouelleil A."/>
            <person name="Alvarado L."/>
            <person name="Arachchi H.M."/>
            <person name="Berlin A.M."/>
            <person name="Chapman S.B."/>
            <person name="Dewar J."/>
            <person name="Goldberg J."/>
            <person name="Griggs A."/>
            <person name="Gujja S."/>
            <person name="Hansen M."/>
            <person name="Howarth C."/>
            <person name="Imamovic A."/>
            <person name="Larimer J."/>
            <person name="McCowan C."/>
            <person name="Murphy C."/>
            <person name="Neiman D."/>
            <person name="Pearson M."/>
            <person name="Priest M."/>
            <person name="Roberts A."/>
            <person name="Saif S."/>
            <person name="Shea T."/>
            <person name="Sisk P."/>
            <person name="Sykes S."/>
            <person name="Wortman J."/>
            <person name="Nusbaum C."/>
            <person name="Birren B."/>
        </authorList>
    </citation>
    <scope>NUCLEOTIDE SEQUENCE [LARGE SCALE GENOMIC DNA]</scope>
    <source>
        <strain evidence="3">PRA339</strain>
    </source>
</reference>
<organism evidence="2 3">
    <name type="scientific">Anncaliia algerae PRA339</name>
    <dbReference type="NCBI Taxonomy" id="1288291"/>
    <lineage>
        <taxon>Eukaryota</taxon>
        <taxon>Fungi</taxon>
        <taxon>Fungi incertae sedis</taxon>
        <taxon>Microsporidia</taxon>
        <taxon>Tubulinosematoidea</taxon>
        <taxon>Tubulinosematidae</taxon>
        <taxon>Anncaliia</taxon>
    </lineage>
</organism>
<gene>
    <name evidence="2" type="ORF">H312_00076</name>
</gene>
<dbReference type="HOGENOM" id="CLU_732724_0_0_1"/>
<evidence type="ECO:0000313" key="2">
    <source>
        <dbReference type="EMBL" id="KCZ82418.1"/>
    </source>
</evidence>
<dbReference type="GO" id="GO:0046873">
    <property type="term" value="F:metal ion transmembrane transporter activity"/>
    <property type="evidence" value="ECO:0007669"/>
    <property type="project" value="InterPro"/>
</dbReference>
<dbReference type="AlphaFoldDB" id="A0A059F543"/>
<dbReference type="GO" id="GO:0016020">
    <property type="term" value="C:membrane"/>
    <property type="evidence" value="ECO:0007669"/>
    <property type="project" value="InterPro"/>
</dbReference>
<keyword evidence="3" id="KW-1185">Reference proteome</keyword>
<dbReference type="Proteomes" id="UP000030655">
    <property type="component" value="Unassembled WGS sequence"/>
</dbReference>
<dbReference type="EMBL" id="KK365130">
    <property type="protein sequence ID" value="KCZ82418.1"/>
    <property type="molecule type" value="Genomic_DNA"/>
</dbReference>
<dbReference type="InterPro" id="IPR045861">
    <property type="entry name" value="CorA_cytoplasmic_dom"/>
</dbReference>
<accession>A0A059F543</accession>
<dbReference type="SUPFAM" id="SSF143865">
    <property type="entry name" value="CorA soluble domain-like"/>
    <property type="match status" value="1"/>
</dbReference>